<dbReference type="Gene3D" id="3.30.360.10">
    <property type="entry name" value="Dihydrodipicolinate Reductase, domain 2"/>
    <property type="match status" value="1"/>
</dbReference>
<dbReference type="AlphaFoldDB" id="A0A1I5V4Z6"/>
<feature type="domain" description="GFO/IDH/MocA-like oxidoreductase" evidence="4">
    <location>
        <begin position="140"/>
        <end position="244"/>
    </location>
</feature>
<organism evidence="5 6">
    <name type="scientific">Desemzia incerta</name>
    <dbReference type="NCBI Taxonomy" id="82801"/>
    <lineage>
        <taxon>Bacteria</taxon>
        <taxon>Bacillati</taxon>
        <taxon>Bacillota</taxon>
        <taxon>Bacilli</taxon>
        <taxon>Lactobacillales</taxon>
        <taxon>Carnobacteriaceae</taxon>
        <taxon>Desemzia</taxon>
    </lineage>
</organism>
<dbReference type="InterPro" id="IPR050984">
    <property type="entry name" value="Gfo/Idh/MocA_domain"/>
</dbReference>
<dbReference type="Pfam" id="PF01408">
    <property type="entry name" value="GFO_IDH_MocA"/>
    <property type="match status" value="1"/>
</dbReference>
<accession>A0A1I5V4Z6</accession>
<dbReference type="STRING" id="82801.SAMN04488506_0362"/>
<dbReference type="PANTHER" id="PTHR22604:SF105">
    <property type="entry name" value="TRANS-1,2-DIHYDROBENZENE-1,2-DIOL DEHYDROGENASE"/>
    <property type="match status" value="1"/>
</dbReference>
<sequence>MNDREFLKYYMTTVNWGIIGLGDIASSFAKDFNVQQATLLAVASRNLDKANAFAEKYGIEKAYGNYEEMLFDPDIDVVYIATPHSHHAKYILKSLRAGKHVLCEKAITMNNKELDEALAVAEEKNLILAEAMTIYHMPLYHKLQDIISTGKLGKLKMIQASFGSLKEADPTNRFFNKEIAGGALLDIGVYALAFTRFFLSSQPTEILTTMNPYETGVDEQSAVILKNPDNEMAVVSLTFRAKMPKVGIVAFENGFITVEDYPRANTATITYPDGSSETVTAGDSNQALNYEIELMTSNILQQAPNKHIQLTHDVMSIMDNLREQWGLCYDFE</sequence>
<dbReference type="GO" id="GO:0016491">
    <property type="term" value="F:oxidoreductase activity"/>
    <property type="evidence" value="ECO:0007669"/>
    <property type="project" value="UniProtKB-KW"/>
</dbReference>
<dbReference type="InterPro" id="IPR055170">
    <property type="entry name" value="GFO_IDH_MocA-like_dom"/>
</dbReference>
<dbReference type="Pfam" id="PF22725">
    <property type="entry name" value="GFO_IDH_MocA_C3"/>
    <property type="match status" value="1"/>
</dbReference>
<dbReference type="SUPFAM" id="SSF51735">
    <property type="entry name" value="NAD(P)-binding Rossmann-fold domains"/>
    <property type="match status" value="1"/>
</dbReference>
<evidence type="ECO:0000313" key="6">
    <source>
        <dbReference type="Proteomes" id="UP000199136"/>
    </source>
</evidence>
<proteinExistence type="inferred from homology"/>
<keyword evidence="2" id="KW-0560">Oxidoreductase</keyword>
<protein>
    <submittedName>
        <fullName evidence="5">Predicted dehydrogenase</fullName>
    </submittedName>
</protein>
<evidence type="ECO:0000256" key="1">
    <source>
        <dbReference type="ARBA" id="ARBA00010928"/>
    </source>
</evidence>
<evidence type="ECO:0000259" key="4">
    <source>
        <dbReference type="Pfam" id="PF22725"/>
    </source>
</evidence>
<evidence type="ECO:0000259" key="3">
    <source>
        <dbReference type="Pfam" id="PF01408"/>
    </source>
</evidence>
<dbReference type="InterPro" id="IPR000683">
    <property type="entry name" value="Gfo/Idh/MocA-like_OxRdtase_N"/>
</dbReference>
<keyword evidence="6" id="KW-1185">Reference proteome</keyword>
<evidence type="ECO:0000313" key="5">
    <source>
        <dbReference type="EMBL" id="SFQ02558.1"/>
    </source>
</evidence>
<dbReference type="PANTHER" id="PTHR22604">
    <property type="entry name" value="OXIDOREDUCTASES"/>
    <property type="match status" value="1"/>
</dbReference>
<dbReference type="EMBL" id="FOXW01000001">
    <property type="protein sequence ID" value="SFQ02558.1"/>
    <property type="molecule type" value="Genomic_DNA"/>
</dbReference>
<dbReference type="InterPro" id="IPR036291">
    <property type="entry name" value="NAD(P)-bd_dom_sf"/>
</dbReference>
<dbReference type="Gene3D" id="3.40.50.720">
    <property type="entry name" value="NAD(P)-binding Rossmann-like Domain"/>
    <property type="match status" value="1"/>
</dbReference>
<comment type="similarity">
    <text evidence="1">Belongs to the Gfo/Idh/MocA family.</text>
</comment>
<reference evidence="5 6" key="1">
    <citation type="submission" date="2016-10" db="EMBL/GenBank/DDBJ databases">
        <authorList>
            <person name="de Groot N.N."/>
        </authorList>
    </citation>
    <scope>NUCLEOTIDE SEQUENCE [LARGE SCALE GENOMIC DNA]</scope>
    <source>
        <strain evidence="5 6">DSM 20581</strain>
    </source>
</reference>
<dbReference type="GO" id="GO:0000166">
    <property type="term" value="F:nucleotide binding"/>
    <property type="evidence" value="ECO:0007669"/>
    <property type="project" value="InterPro"/>
</dbReference>
<name>A0A1I5V4Z6_9LACT</name>
<evidence type="ECO:0000256" key="2">
    <source>
        <dbReference type="ARBA" id="ARBA00023002"/>
    </source>
</evidence>
<feature type="domain" description="Gfo/Idh/MocA-like oxidoreductase N-terminal" evidence="3">
    <location>
        <begin position="14"/>
        <end position="129"/>
    </location>
</feature>
<dbReference type="Proteomes" id="UP000199136">
    <property type="component" value="Unassembled WGS sequence"/>
</dbReference>
<gene>
    <name evidence="5" type="ORF">SAMN04488506_0362</name>
</gene>
<dbReference type="SUPFAM" id="SSF55347">
    <property type="entry name" value="Glyceraldehyde-3-phosphate dehydrogenase-like, C-terminal domain"/>
    <property type="match status" value="1"/>
</dbReference>